<sequence>MTIPGMKQPIWTIDGSHALSKKIFLASFAFDCLTFLALSSFLAWACTIRPSSQPLKGAIIVLVLWICAQLLSIIYEILELASAVVKQYYVIDFMLAEFFSVVSSCVLFLVFYQTIHLLLDRLTDSGKPYAPLRIIHWVLLGLVTVLSLAEFAVYVAIEYKSVEGTITYKILDSWRKLYSARCIIYFVMAFEIFVWTIFVTVKAGTHRFTSRMPLFSLIAASLCWFGYNLMWGIVAIRSYLTITVAYGPEYLSIIESVFTLVFVVGIFTGLLLCLMNWFKLGGDHDKPSTSAQHPYDNSQMFQTWQPHQQQQQPQLVQHHQS</sequence>
<name>A0AAD6CKP4_9EURO</name>
<evidence type="ECO:0000313" key="2">
    <source>
        <dbReference type="EMBL" id="KAJ5525249.1"/>
    </source>
</evidence>
<evidence type="ECO:0000256" key="1">
    <source>
        <dbReference type="SAM" id="Phobius"/>
    </source>
</evidence>
<organism evidence="2 3">
    <name type="scientific">Penicillium frequentans</name>
    <dbReference type="NCBI Taxonomy" id="3151616"/>
    <lineage>
        <taxon>Eukaryota</taxon>
        <taxon>Fungi</taxon>
        <taxon>Dikarya</taxon>
        <taxon>Ascomycota</taxon>
        <taxon>Pezizomycotina</taxon>
        <taxon>Eurotiomycetes</taxon>
        <taxon>Eurotiomycetidae</taxon>
        <taxon>Eurotiales</taxon>
        <taxon>Aspergillaceae</taxon>
        <taxon>Penicillium</taxon>
    </lineage>
</organism>
<proteinExistence type="predicted"/>
<evidence type="ECO:0000313" key="3">
    <source>
        <dbReference type="Proteomes" id="UP001220324"/>
    </source>
</evidence>
<gene>
    <name evidence="2" type="ORF">N7494_011899</name>
</gene>
<keyword evidence="3" id="KW-1185">Reference proteome</keyword>
<feature type="transmembrane region" description="Helical" evidence="1">
    <location>
        <begin position="256"/>
        <end position="278"/>
    </location>
</feature>
<feature type="transmembrane region" description="Helical" evidence="1">
    <location>
        <begin position="134"/>
        <end position="157"/>
    </location>
</feature>
<feature type="transmembrane region" description="Helical" evidence="1">
    <location>
        <begin position="177"/>
        <end position="201"/>
    </location>
</feature>
<keyword evidence="1" id="KW-0472">Membrane</keyword>
<feature type="transmembrane region" description="Helical" evidence="1">
    <location>
        <begin position="213"/>
        <end position="236"/>
    </location>
</feature>
<feature type="transmembrane region" description="Helical" evidence="1">
    <location>
        <begin position="90"/>
        <end position="113"/>
    </location>
</feature>
<keyword evidence="1" id="KW-0812">Transmembrane</keyword>
<dbReference type="AlphaFoldDB" id="A0AAD6CKP4"/>
<reference evidence="2 3" key="1">
    <citation type="journal article" date="2023" name="IMA Fungus">
        <title>Comparative genomic study of the Penicillium genus elucidates a diverse pangenome and 15 lateral gene transfer events.</title>
        <authorList>
            <person name="Petersen C."/>
            <person name="Sorensen T."/>
            <person name="Nielsen M.R."/>
            <person name="Sondergaard T.E."/>
            <person name="Sorensen J.L."/>
            <person name="Fitzpatrick D.A."/>
            <person name="Frisvad J.C."/>
            <person name="Nielsen K.L."/>
        </authorList>
    </citation>
    <scope>NUCLEOTIDE SEQUENCE [LARGE SCALE GENOMIC DNA]</scope>
    <source>
        <strain evidence="2 3">IBT 35679</strain>
    </source>
</reference>
<feature type="transmembrane region" description="Helical" evidence="1">
    <location>
        <begin position="23"/>
        <end position="46"/>
    </location>
</feature>
<dbReference type="Proteomes" id="UP001220324">
    <property type="component" value="Unassembled WGS sequence"/>
</dbReference>
<dbReference type="EMBL" id="JAQIZZ010000008">
    <property type="protein sequence ID" value="KAJ5525249.1"/>
    <property type="molecule type" value="Genomic_DNA"/>
</dbReference>
<keyword evidence="1" id="KW-1133">Transmembrane helix</keyword>
<protein>
    <submittedName>
        <fullName evidence="2">Uncharacterized protein</fullName>
    </submittedName>
</protein>
<feature type="transmembrane region" description="Helical" evidence="1">
    <location>
        <begin position="58"/>
        <end position="78"/>
    </location>
</feature>
<comment type="caution">
    <text evidence="2">The sequence shown here is derived from an EMBL/GenBank/DDBJ whole genome shotgun (WGS) entry which is preliminary data.</text>
</comment>
<accession>A0AAD6CKP4</accession>